<reference evidence="3" key="1">
    <citation type="journal article" date="2013" name="Nature">
        <title>Draft genome of the wheat A-genome progenitor Triticum urartu.</title>
        <authorList>
            <person name="Ling H.Q."/>
            <person name="Zhao S."/>
            <person name="Liu D."/>
            <person name="Wang J."/>
            <person name="Sun H."/>
            <person name="Zhang C."/>
            <person name="Fan H."/>
            <person name="Li D."/>
            <person name="Dong L."/>
            <person name="Tao Y."/>
            <person name="Gao C."/>
            <person name="Wu H."/>
            <person name="Li Y."/>
            <person name="Cui Y."/>
            <person name="Guo X."/>
            <person name="Zheng S."/>
            <person name="Wang B."/>
            <person name="Yu K."/>
            <person name="Liang Q."/>
            <person name="Yang W."/>
            <person name="Lou X."/>
            <person name="Chen J."/>
            <person name="Feng M."/>
            <person name="Jian J."/>
            <person name="Zhang X."/>
            <person name="Luo G."/>
            <person name="Jiang Y."/>
            <person name="Liu J."/>
            <person name="Wang Z."/>
            <person name="Sha Y."/>
            <person name="Zhang B."/>
            <person name="Wu H."/>
            <person name="Tang D."/>
            <person name="Shen Q."/>
            <person name="Xue P."/>
            <person name="Zou S."/>
            <person name="Wang X."/>
            <person name="Liu X."/>
            <person name="Wang F."/>
            <person name="Yang Y."/>
            <person name="An X."/>
            <person name="Dong Z."/>
            <person name="Zhang K."/>
            <person name="Zhang X."/>
            <person name="Luo M.C."/>
            <person name="Dvorak J."/>
            <person name="Tong Y."/>
            <person name="Wang J."/>
            <person name="Yang H."/>
            <person name="Li Z."/>
            <person name="Wang D."/>
            <person name="Zhang A."/>
            <person name="Wang J."/>
        </authorList>
    </citation>
    <scope>NUCLEOTIDE SEQUENCE</scope>
    <source>
        <strain evidence="3">cv. G1812</strain>
    </source>
</reference>
<accession>A0A8R7QYK3</accession>
<evidence type="ECO:0000313" key="2">
    <source>
        <dbReference type="EnsemblPlants" id="TuG1812G0700001065.01.T01"/>
    </source>
</evidence>
<sequence length="118" mass="12655">RSASSLSSPSPAPPFFTNTHGPALPREAESVASSHTVPGRSLLCCHAMIGDIFRYIAGEDEEEHADELPDKEPAFLPVERPHHAPACTVLPPQVAPGGPAPVRALMRSFNQQNGGRRR</sequence>
<dbReference type="Gramene" id="TuG1812G0700001065.01.T01">
    <property type="protein sequence ID" value="TuG1812G0700001065.01.T01"/>
    <property type="gene ID" value="TuG1812G0700001065.01"/>
</dbReference>
<evidence type="ECO:0000313" key="3">
    <source>
        <dbReference type="Proteomes" id="UP000015106"/>
    </source>
</evidence>
<reference evidence="2" key="3">
    <citation type="submission" date="2022-06" db="UniProtKB">
        <authorList>
            <consortium name="EnsemblPlants"/>
        </authorList>
    </citation>
    <scope>IDENTIFICATION</scope>
</reference>
<dbReference type="Proteomes" id="UP000015106">
    <property type="component" value="Chromosome 7"/>
</dbReference>
<organism evidence="2 3">
    <name type="scientific">Triticum urartu</name>
    <name type="common">Red wild einkorn</name>
    <name type="synonym">Crithodium urartu</name>
    <dbReference type="NCBI Taxonomy" id="4572"/>
    <lineage>
        <taxon>Eukaryota</taxon>
        <taxon>Viridiplantae</taxon>
        <taxon>Streptophyta</taxon>
        <taxon>Embryophyta</taxon>
        <taxon>Tracheophyta</taxon>
        <taxon>Spermatophyta</taxon>
        <taxon>Magnoliopsida</taxon>
        <taxon>Liliopsida</taxon>
        <taxon>Poales</taxon>
        <taxon>Poaceae</taxon>
        <taxon>BOP clade</taxon>
        <taxon>Pooideae</taxon>
        <taxon>Triticodae</taxon>
        <taxon>Triticeae</taxon>
        <taxon>Triticinae</taxon>
        <taxon>Triticum</taxon>
    </lineage>
</organism>
<feature type="region of interest" description="Disordered" evidence="1">
    <location>
        <begin position="1"/>
        <end position="35"/>
    </location>
</feature>
<proteinExistence type="predicted"/>
<evidence type="ECO:0000256" key="1">
    <source>
        <dbReference type="SAM" id="MobiDB-lite"/>
    </source>
</evidence>
<name>A0A8R7QYK3_TRIUA</name>
<dbReference type="AlphaFoldDB" id="A0A8R7QYK3"/>
<keyword evidence="3" id="KW-1185">Reference proteome</keyword>
<reference evidence="2" key="2">
    <citation type="submission" date="2018-03" db="EMBL/GenBank/DDBJ databases">
        <title>The Triticum urartu genome reveals the dynamic nature of wheat genome evolution.</title>
        <authorList>
            <person name="Ling H."/>
            <person name="Ma B."/>
            <person name="Shi X."/>
            <person name="Liu H."/>
            <person name="Dong L."/>
            <person name="Sun H."/>
            <person name="Cao Y."/>
            <person name="Gao Q."/>
            <person name="Zheng S."/>
            <person name="Li Y."/>
            <person name="Yu Y."/>
            <person name="Du H."/>
            <person name="Qi M."/>
            <person name="Li Y."/>
            <person name="Yu H."/>
            <person name="Cui Y."/>
            <person name="Wang N."/>
            <person name="Chen C."/>
            <person name="Wu H."/>
            <person name="Zhao Y."/>
            <person name="Zhang J."/>
            <person name="Li Y."/>
            <person name="Zhou W."/>
            <person name="Zhang B."/>
            <person name="Hu W."/>
            <person name="Eijk M."/>
            <person name="Tang J."/>
            <person name="Witsenboer H."/>
            <person name="Zhao S."/>
            <person name="Li Z."/>
            <person name="Zhang A."/>
            <person name="Wang D."/>
            <person name="Liang C."/>
        </authorList>
    </citation>
    <scope>NUCLEOTIDE SEQUENCE [LARGE SCALE GENOMIC DNA]</scope>
    <source>
        <strain evidence="2">cv. G1812</strain>
    </source>
</reference>
<dbReference type="EnsemblPlants" id="TuG1812G0700001065.01.T01">
    <property type="protein sequence ID" value="TuG1812G0700001065.01.T01"/>
    <property type="gene ID" value="TuG1812G0700001065.01"/>
</dbReference>
<protein>
    <submittedName>
        <fullName evidence="2">Uncharacterized protein</fullName>
    </submittedName>
</protein>